<dbReference type="Gene3D" id="3.30.70.260">
    <property type="match status" value="1"/>
</dbReference>
<dbReference type="InterPro" id="IPR036052">
    <property type="entry name" value="TrpB-like_PALP_sf"/>
</dbReference>
<dbReference type="InterPro" id="IPR001926">
    <property type="entry name" value="TrpB-like_PALP"/>
</dbReference>
<dbReference type="InterPro" id="IPR002912">
    <property type="entry name" value="ACT_dom"/>
</dbReference>
<dbReference type="PANTHER" id="PTHR48078">
    <property type="entry name" value="THREONINE DEHYDRATASE, MITOCHONDRIAL-RELATED"/>
    <property type="match status" value="1"/>
</dbReference>
<protein>
    <submittedName>
        <fullName evidence="7">Threonine dehydratase</fullName>
        <ecNumber evidence="7">4.3.1.19</ecNumber>
    </submittedName>
</protein>
<dbReference type="GO" id="GO:0006567">
    <property type="term" value="P:L-threonine catabolic process"/>
    <property type="evidence" value="ECO:0007669"/>
    <property type="project" value="InterPro"/>
</dbReference>
<dbReference type="EMBL" id="JACHIA010000003">
    <property type="protein sequence ID" value="MBB6069712.1"/>
    <property type="molecule type" value="Genomic_DNA"/>
</dbReference>
<comment type="similarity">
    <text evidence="2">Belongs to the serine/threonine dehydratase family.</text>
</comment>
<dbReference type="SUPFAM" id="SSF53686">
    <property type="entry name" value="Tryptophan synthase beta subunit-like PLP-dependent enzymes"/>
    <property type="match status" value="1"/>
</dbReference>
<evidence type="ECO:0000313" key="8">
    <source>
        <dbReference type="Proteomes" id="UP000582837"/>
    </source>
</evidence>
<evidence type="ECO:0000313" key="7">
    <source>
        <dbReference type="EMBL" id="MBB6069712.1"/>
    </source>
</evidence>
<evidence type="ECO:0000256" key="4">
    <source>
        <dbReference type="ARBA" id="ARBA00023239"/>
    </source>
</evidence>
<dbReference type="AlphaFoldDB" id="A0A841GQG0"/>
<dbReference type="GO" id="GO:0009097">
    <property type="term" value="P:isoleucine biosynthetic process"/>
    <property type="evidence" value="ECO:0007669"/>
    <property type="project" value="TreeGrafter"/>
</dbReference>
<evidence type="ECO:0000256" key="3">
    <source>
        <dbReference type="ARBA" id="ARBA00022898"/>
    </source>
</evidence>
<gene>
    <name evidence="7" type="ORF">HNQ61_001329</name>
</gene>
<dbReference type="CDD" id="cd01562">
    <property type="entry name" value="Thr-dehyd"/>
    <property type="match status" value="1"/>
</dbReference>
<dbReference type="InterPro" id="IPR050147">
    <property type="entry name" value="Ser/Thr_Dehydratase"/>
</dbReference>
<dbReference type="GO" id="GO:0003941">
    <property type="term" value="F:L-serine ammonia-lyase activity"/>
    <property type="evidence" value="ECO:0007669"/>
    <property type="project" value="UniProtKB-EC"/>
</dbReference>
<reference evidence="7 8" key="1">
    <citation type="submission" date="2020-08" db="EMBL/GenBank/DDBJ databases">
        <title>Genomic Encyclopedia of Type Strains, Phase IV (KMG-IV): sequencing the most valuable type-strain genomes for metagenomic binning, comparative biology and taxonomic classification.</title>
        <authorList>
            <person name="Goeker M."/>
        </authorList>
    </citation>
    <scope>NUCLEOTIDE SEQUENCE [LARGE SCALE GENOMIC DNA]</scope>
    <source>
        <strain evidence="7 8">DSM 29007</strain>
    </source>
</reference>
<dbReference type="EC" id="4.3.1.19" evidence="7"/>
<keyword evidence="3" id="KW-0663">Pyridoxal phosphate</keyword>
<evidence type="ECO:0000259" key="6">
    <source>
        <dbReference type="PROSITE" id="PS51671"/>
    </source>
</evidence>
<dbReference type="NCBIfam" id="TIGR01127">
    <property type="entry name" value="ilvA_1Cterm"/>
    <property type="match status" value="1"/>
</dbReference>
<comment type="cofactor">
    <cofactor evidence="1">
        <name>pyridoxal 5'-phosphate</name>
        <dbReference type="ChEBI" id="CHEBI:597326"/>
    </cofactor>
</comment>
<dbReference type="PROSITE" id="PS51671">
    <property type="entry name" value="ACT"/>
    <property type="match status" value="1"/>
</dbReference>
<accession>A0A841GQG0</accession>
<dbReference type="GO" id="GO:0006565">
    <property type="term" value="P:L-serine catabolic process"/>
    <property type="evidence" value="ECO:0007669"/>
    <property type="project" value="TreeGrafter"/>
</dbReference>
<comment type="caution">
    <text evidence="7">The sequence shown here is derived from an EMBL/GenBank/DDBJ whole genome shotgun (WGS) entry which is preliminary data.</text>
</comment>
<dbReference type="FunFam" id="3.40.50.1100:FF:000007">
    <property type="entry name" value="L-threonine dehydratase catabolic TdcB"/>
    <property type="match status" value="1"/>
</dbReference>
<dbReference type="InterPro" id="IPR005789">
    <property type="entry name" value="Thr_deHydtase_catblc"/>
</dbReference>
<evidence type="ECO:0000256" key="5">
    <source>
        <dbReference type="ARBA" id="ARBA00049406"/>
    </source>
</evidence>
<proteinExistence type="inferred from homology"/>
<dbReference type="Pfam" id="PF00291">
    <property type="entry name" value="PALP"/>
    <property type="match status" value="1"/>
</dbReference>
<dbReference type="CDD" id="cd04886">
    <property type="entry name" value="ACT_ThrD-II-like"/>
    <property type="match status" value="1"/>
</dbReference>
<dbReference type="Gene3D" id="3.40.50.1100">
    <property type="match status" value="2"/>
</dbReference>
<evidence type="ECO:0000256" key="1">
    <source>
        <dbReference type="ARBA" id="ARBA00001933"/>
    </source>
</evidence>
<dbReference type="GO" id="GO:0004794">
    <property type="term" value="F:threonine deaminase activity"/>
    <property type="evidence" value="ECO:0007669"/>
    <property type="project" value="UniProtKB-EC"/>
</dbReference>
<feature type="domain" description="ACT" evidence="6">
    <location>
        <begin position="327"/>
        <end position="401"/>
    </location>
</feature>
<name>A0A841GQG0_9BACT</name>
<dbReference type="PANTHER" id="PTHR48078:SF6">
    <property type="entry name" value="L-THREONINE DEHYDRATASE CATABOLIC TDCB"/>
    <property type="match status" value="1"/>
</dbReference>
<dbReference type="InterPro" id="IPR044561">
    <property type="entry name" value="ACT_ThrD-II-like"/>
</dbReference>
<keyword evidence="8" id="KW-1185">Reference proteome</keyword>
<sequence length="401" mass="43126">MTLQQIRDARERIAGQVVHTPCTPSQTFGEMFGGGAWFKFENLQRTGSFKERGALNRMLLLPEEDRRRGVIAASAGNHAQGVAFHAARLGIPATIVMPERTPLVKVSATERYGARVVLHGSVYDEAMAEARRIQEEEGQTLIHPFDDEGVIAGQGTIGLELLEQVPEMDVVVCSVGGGGIISGIAAAIKQIRPEVRIIGVESEALPAALRAREAGRVVTIPPAETIAEGIAVRRIGDHTFAHIQAYVDELLTVSEEEIAAGVLLLLEREKTVVEAACATTVAAVVNGHVAGLAGKNVVMVLSGGNIDVTLMSRIIDRGLVQDGRRANLRLRVKDRPGALATLTALLAEAGANVVRLDHNRAQADLWVTEAEIDLTLETRGRDHVEQVVRRLTEAGYVVERG</sequence>
<evidence type="ECO:0000256" key="2">
    <source>
        <dbReference type="ARBA" id="ARBA00010869"/>
    </source>
</evidence>
<organism evidence="7 8">
    <name type="scientific">Longimicrobium terrae</name>
    <dbReference type="NCBI Taxonomy" id="1639882"/>
    <lineage>
        <taxon>Bacteria</taxon>
        <taxon>Pseudomonadati</taxon>
        <taxon>Gemmatimonadota</taxon>
        <taxon>Longimicrobiia</taxon>
        <taxon>Longimicrobiales</taxon>
        <taxon>Longimicrobiaceae</taxon>
        <taxon>Longimicrobium</taxon>
    </lineage>
</organism>
<comment type="catalytic activity">
    <reaction evidence="5">
        <text>L-serine = pyruvate + NH4(+)</text>
        <dbReference type="Rhea" id="RHEA:19169"/>
        <dbReference type="ChEBI" id="CHEBI:15361"/>
        <dbReference type="ChEBI" id="CHEBI:28938"/>
        <dbReference type="ChEBI" id="CHEBI:33384"/>
        <dbReference type="EC" id="4.3.1.17"/>
    </reaction>
</comment>
<dbReference type="Pfam" id="PF01842">
    <property type="entry name" value="ACT"/>
    <property type="match status" value="1"/>
</dbReference>
<keyword evidence="4 7" id="KW-0456">Lyase</keyword>
<dbReference type="Proteomes" id="UP000582837">
    <property type="component" value="Unassembled WGS sequence"/>
</dbReference>